<gene>
    <name evidence="1" type="ORF">SNE34_11690</name>
</gene>
<reference evidence="1 2" key="1">
    <citation type="journal article" date="2016" name="Int. J. Syst. Evol. Microbiol.">
        <title>Lysobacter erysipheiresistens sp. nov., an antagonist of powdery mildew, isolated from tobacco-cultivated soil.</title>
        <authorList>
            <person name="Xie B."/>
            <person name="Li T."/>
            <person name="Lin X."/>
            <person name="Wang C.J."/>
            <person name="Chen Y.J."/>
            <person name="Liu W.J."/>
            <person name="Zhao Z.W."/>
        </authorList>
    </citation>
    <scope>NUCLEOTIDE SEQUENCE [LARGE SCALE GENOMIC DNA]</scope>
    <source>
        <strain evidence="1 2">RS-LYSO-3</strain>
    </source>
</reference>
<dbReference type="RefSeq" id="WP_332617424.1">
    <property type="nucleotide sequence ID" value="NZ_JAXGFP010000006.1"/>
</dbReference>
<dbReference type="Proteomes" id="UP001355056">
    <property type="component" value="Unassembled WGS sequence"/>
</dbReference>
<comment type="caution">
    <text evidence="1">The sequence shown here is derived from an EMBL/GenBank/DDBJ whole genome shotgun (WGS) entry which is preliminary data.</text>
</comment>
<proteinExistence type="predicted"/>
<evidence type="ECO:0000313" key="1">
    <source>
        <dbReference type="EMBL" id="MEG3184672.1"/>
    </source>
</evidence>
<name>A0ABU7Z0H4_9GAMM</name>
<accession>A0ABU7Z0H4</accession>
<dbReference type="EMBL" id="JAXGFP010000006">
    <property type="protein sequence ID" value="MEG3184672.1"/>
    <property type="molecule type" value="Genomic_DNA"/>
</dbReference>
<evidence type="ECO:0000313" key="2">
    <source>
        <dbReference type="Proteomes" id="UP001355056"/>
    </source>
</evidence>
<sequence length="108" mass="11789">MSTMTSAIAPPSDLRLRWRTIIAPGGVTPSEYRMRRQGHVSGCREWGSRARNLEVLPLVPARAFATQETGMTQPTIGYHGLFVPGPHIVLDDGDIGSISVLTGWSDQM</sequence>
<keyword evidence="2" id="KW-1185">Reference proteome</keyword>
<organism evidence="1 2">
    <name type="scientific">Novilysobacter erysipheiresistens</name>
    <dbReference type="NCBI Taxonomy" id="1749332"/>
    <lineage>
        <taxon>Bacteria</taxon>
        <taxon>Pseudomonadati</taxon>
        <taxon>Pseudomonadota</taxon>
        <taxon>Gammaproteobacteria</taxon>
        <taxon>Lysobacterales</taxon>
        <taxon>Lysobacteraceae</taxon>
        <taxon>Novilysobacter</taxon>
    </lineage>
</organism>
<protein>
    <submittedName>
        <fullName evidence="1">Uncharacterized protein</fullName>
    </submittedName>
</protein>